<evidence type="ECO:0000256" key="6">
    <source>
        <dbReference type="RuleBase" id="RU003915"/>
    </source>
</evidence>
<comment type="similarity">
    <text evidence="2 6">Belongs to the FKBP-type PPIase family.</text>
</comment>
<evidence type="ECO:0000313" key="8">
    <source>
        <dbReference type="EMBL" id="MFK4752053.1"/>
    </source>
</evidence>
<comment type="caution">
    <text evidence="8">The sequence shown here is derived from an EMBL/GenBank/DDBJ whole genome shotgun (WGS) entry which is preliminary data.</text>
</comment>
<dbReference type="EC" id="5.2.1.8" evidence="6"/>
<dbReference type="PANTHER" id="PTHR43811:SF57">
    <property type="entry name" value="FKBP-TYPE PEPTIDYL-PROLYL CIS-TRANS ISOMERASE FKPA-RELATED"/>
    <property type="match status" value="1"/>
</dbReference>
<evidence type="ECO:0000256" key="1">
    <source>
        <dbReference type="ARBA" id="ARBA00000971"/>
    </source>
</evidence>
<evidence type="ECO:0000259" key="7">
    <source>
        <dbReference type="PROSITE" id="PS50059"/>
    </source>
</evidence>
<evidence type="ECO:0000256" key="4">
    <source>
        <dbReference type="ARBA" id="ARBA00023235"/>
    </source>
</evidence>
<reference evidence="8 9" key="1">
    <citation type="submission" date="2024-03" db="EMBL/GenBank/DDBJ databases">
        <title>High-quality draft genome sequence of Oceanobacter sp. wDCs-4.</title>
        <authorList>
            <person name="Dong C."/>
        </authorList>
    </citation>
    <scope>NUCLEOTIDE SEQUENCE [LARGE SCALE GENOMIC DNA]</scope>
    <source>
        <strain evidence="9">wDCs-4</strain>
    </source>
</reference>
<accession>A0ABW8NGG4</accession>
<evidence type="ECO:0000256" key="3">
    <source>
        <dbReference type="ARBA" id="ARBA00023110"/>
    </source>
</evidence>
<dbReference type="RefSeq" id="WP_416205390.1">
    <property type="nucleotide sequence ID" value="NZ_JBBKTX010000006.1"/>
</dbReference>
<proteinExistence type="inferred from homology"/>
<dbReference type="Pfam" id="PF00254">
    <property type="entry name" value="FKBP_C"/>
    <property type="match status" value="1"/>
</dbReference>
<dbReference type="PANTHER" id="PTHR43811">
    <property type="entry name" value="FKBP-TYPE PEPTIDYL-PROLYL CIS-TRANS ISOMERASE FKPA"/>
    <property type="match status" value="1"/>
</dbReference>
<keyword evidence="9" id="KW-1185">Reference proteome</keyword>
<protein>
    <recommendedName>
        <fullName evidence="6">Peptidyl-prolyl cis-trans isomerase</fullName>
        <ecNumber evidence="6">5.2.1.8</ecNumber>
    </recommendedName>
</protein>
<organism evidence="8 9">
    <name type="scientific">Oceanobacter antarcticus</name>
    <dbReference type="NCBI Taxonomy" id="3133425"/>
    <lineage>
        <taxon>Bacteria</taxon>
        <taxon>Pseudomonadati</taxon>
        <taxon>Pseudomonadota</taxon>
        <taxon>Gammaproteobacteria</taxon>
        <taxon>Oceanospirillales</taxon>
        <taxon>Oceanospirillaceae</taxon>
        <taxon>Oceanobacter</taxon>
    </lineage>
</organism>
<feature type="domain" description="PPIase FKBP-type" evidence="7">
    <location>
        <begin position="72"/>
        <end position="157"/>
    </location>
</feature>
<dbReference type="SUPFAM" id="SSF54534">
    <property type="entry name" value="FKBP-like"/>
    <property type="match status" value="1"/>
</dbReference>
<dbReference type="InterPro" id="IPR046357">
    <property type="entry name" value="PPIase_dom_sf"/>
</dbReference>
<gene>
    <name evidence="8" type="ORF">WG929_06500</name>
</gene>
<dbReference type="EMBL" id="JBBKTX010000006">
    <property type="protein sequence ID" value="MFK4752053.1"/>
    <property type="molecule type" value="Genomic_DNA"/>
</dbReference>
<dbReference type="InterPro" id="IPR000774">
    <property type="entry name" value="PPIase_FKBP_N"/>
</dbReference>
<evidence type="ECO:0000256" key="5">
    <source>
        <dbReference type="PROSITE-ProRule" id="PRU00277"/>
    </source>
</evidence>
<keyword evidence="4 5" id="KW-0413">Isomerase</keyword>
<dbReference type="Proteomes" id="UP001620597">
    <property type="component" value="Unassembled WGS sequence"/>
</dbReference>
<dbReference type="Gene3D" id="3.10.50.40">
    <property type="match status" value="1"/>
</dbReference>
<dbReference type="InterPro" id="IPR001179">
    <property type="entry name" value="PPIase_FKBP_dom"/>
</dbReference>
<comment type="catalytic activity">
    <reaction evidence="1 5 6">
        <text>[protein]-peptidylproline (omega=180) = [protein]-peptidylproline (omega=0)</text>
        <dbReference type="Rhea" id="RHEA:16237"/>
        <dbReference type="Rhea" id="RHEA-COMP:10747"/>
        <dbReference type="Rhea" id="RHEA-COMP:10748"/>
        <dbReference type="ChEBI" id="CHEBI:83833"/>
        <dbReference type="ChEBI" id="CHEBI:83834"/>
        <dbReference type="EC" id="5.2.1.8"/>
    </reaction>
</comment>
<dbReference type="GO" id="GO:0003755">
    <property type="term" value="F:peptidyl-prolyl cis-trans isomerase activity"/>
    <property type="evidence" value="ECO:0007669"/>
    <property type="project" value="UniProtKB-EC"/>
</dbReference>
<dbReference type="Pfam" id="PF01346">
    <property type="entry name" value="FKBP_N"/>
    <property type="match status" value="1"/>
</dbReference>
<evidence type="ECO:0000313" key="9">
    <source>
        <dbReference type="Proteomes" id="UP001620597"/>
    </source>
</evidence>
<evidence type="ECO:0000256" key="2">
    <source>
        <dbReference type="ARBA" id="ARBA00006577"/>
    </source>
</evidence>
<sequence>MLEILLVAVIAGLLGYALRRAGVGSKGAAENITLGTAFLTKNGAEDGVVTTASGLQYKVLKPGNGEQHPVATSKVTVHYHGTLLNGKVFDSSVERGEAISFRLNQVIAGWTEGVQLMTVGQKNIFYIPSELGYGKQRAGRIEPGSLLIFEVELLGIDD</sequence>
<dbReference type="PROSITE" id="PS50059">
    <property type="entry name" value="FKBP_PPIASE"/>
    <property type="match status" value="1"/>
</dbReference>
<keyword evidence="3 5" id="KW-0697">Rotamase</keyword>
<name>A0ABW8NGG4_9GAMM</name>